<dbReference type="EMBL" id="JANKBY010000004">
    <property type="protein sequence ID" value="MCR1821273.1"/>
    <property type="molecule type" value="Genomic_DNA"/>
</dbReference>
<dbReference type="AlphaFoldDB" id="A0A9X2M838"/>
<sequence>MDCNNCKHLNMTELEQTDKRKDHICLKYNKRVFHDGISIRHGIAIKHNSTLYPCWNCWNDNYLNYETR</sequence>
<organism evidence="1 2">
    <name type="scientific">Terrisporobacter muris</name>
    <dbReference type="NCBI Taxonomy" id="2963284"/>
    <lineage>
        <taxon>Bacteria</taxon>
        <taxon>Bacillati</taxon>
        <taxon>Bacillota</taxon>
        <taxon>Clostridia</taxon>
        <taxon>Peptostreptococcales</taxon>
        <taxon>Peptostreptococcaceae</taxon>
        <taxon>Terrisporobacter</taxon>
    </lineage>
</organism>
<proteinExistence type="predicted"/>
<protein>
    <submittedName>
        <fullName evidence="1">Uncharacterized protein</fullName>
    </submittedName>
</protein>
<keyword evidence="2" id="KW-1185">Reference proteome</keyword>
<reference evidence="1" key="1">
    <citation type="submission" date="2022-07" db="EMBL/GenBank/DDBJ databases">
        <title>Enhanced cultured diversity of the mouse gut microbiota enables custom-made synthetic communities.</title>
        <authorList>
            <person name="Afrizal A."/>
        </authorList>
    </citation>
    <scope>NUCLEOTIDE SEQUENCE</scope>
    <source>
        <strain evidence="1">DSM 29186</strain>
    </source>
</reference>
<gene>
    <name evidence="1" type="ORF">NSA58_00600</name>
</gene>
<dbReference type="Proteomes" id="UP001140817">
    <property type="component" value="Unassembled WGS sequence"/>
</dbReference>
<evidence type="ECO:0000313" key="1">
    <source>
        <dbReference type="EMBL" id="MCR1821273.1"/>
    </source>
</evidence>
<name>A0A9X2M838_9FIRM</name>
<accession>A0A9X2M838</accession>
<evidence type="ECO:0000313" key="2">
    <source>
        <dbReference type="Proteomes" id="UP001140817"/>
    </source>
</evidence>
<comment type="caution">
    <text evidence="1">The sequence shown here is derived from an EMBL/GenBank/DDBJ whole genome shotgun (WGS) entry which is preliminary data.</text>
</comment>
<dbReference type="RefSeq" id="WP_257559927.1">
    <property type="nucleotide sequence ID" value="NZ_JANKBY010000004.1"/>
</dbReference>